<gene>
    <name evidence="3" type="ORF">GJ688_13055</name>
</gene>
<dbReference type="Proteomes" id="UP000430670">
    <property type="component" value="Unassembled WGS sequence"/>
</dbReference>
<keyword evidence="4" id="KW-1185">Reference proteome</keyword>
<dbReference type="OrthoDB" id="2023214at2"/>
<evidence type="ECO:0000259" key="2">
    <source>
        <dbReference type="Pfam" id="PF07833"/>
    </source>
</evidence>
<dbReference type="EMBL" id="WNKU01000016">
    <property type="protein sequence ID" value="MTV49902.1"/>
    <property type="molecule type" value="Genomic_DNA"/>
</dbReference>
<dbReference type="InterPro" id="IPR012854">
    <property type="entry name" value="Cu_amine_oxidase-like_N"/>
</dbReference>
<evidence type="ECO:0000313" key="4">
    <source>
        <dbReference type="Proteomes" id="UP000430670"/>
    </source>
</evidence>
<proteinExistence type="predicted"/>
<organism evidence="3 4">
    <name type="scientific">Heliobacterium mobile</name>
    <name type="common">Heliobacillus mobilis</name>
    <dbReference type="NCBI Taxonomy" id="28064"/>
    <lineage>
        <taxon>Bacteria</taxon>
        <taxon>Bacillati</taxon>
        <taxon>Bacillota</taxon>
        <taxon>Clostridia</taxon>
        <taxon>Eubacteriales</taxon>
        <taxon>Heliobacteriaceae</taxon>
        <taxon>Heliobacterium</taxon>
    </lineage>
</organism>
<reference evidence="3 4" key="1">
    <citation type="submission" date="2019-11" db="EMBL/GenBank/DDBJ databases">
        <title>Whole-genome sequence of a the green, strictly anaerobic photosynthetic bacterium Heliobacillus mobilis DSM 6151.</title>
        <authorList>
            <person name="Kyndt J.A."/>
            <person name="Meyer T.E."/>
        </authorList>
    </citation>
    <scope>NUCLEOTIDE SEQUENCE [LARGE SCALE GENOMIC DNA]</scope>
    <source>
        <strain evidence="3 4">DSM 6151</strain>
    </source>
</reference>
<evidence type="ECO:0000256" key="1">
    <source>
        <dbReference type="SAM" id="SignalP"/>
    </source>
</evidence>
<evidence type="ECO:0000313" key="3">
    <source>
        <dbReference type="EMBL" id="MTV49902.1"/>
    </source>
</evidence>
<comment type="caution">
    <text evidence="3">The sequence shown here is derived from an EMBL/GenBank/DDBJ whole genome shotgun (WGS) entry which is preliminary data.</text>
</comment>
<protein>
    <recommendedName>
        <fullName evidence="2">Copper amine oxidase-like N-terminal domain-containing protein</fullName>
    </recommendedName>
</protein>
<feature type="domain" description="Copper amine oxidase-like N-terminal" evidence="2">
    <location>
        <begin position="614"/>
        <end position="718"/>
    </location>
</feature>
<dbReference type="InterPro" id="IPR036582">
    <property type="entry name" value="Mao_N_sf"/>
</dbReference>
<name>A0A6I3SN03_HELMO</name>
<sequence length="728" mass="78507">MRFNILVAVAAIVSFLVLSPTSLLASESTNYNVVFCKIDDTGNSYQAKISVEIPIDMLKKDDTVLLVNLPSDISISQLACDVPKSVDNAPNQVDSVAVEKVSKEEYRIHVKPSGNTGGKGLFYLEIENIRVASNYTGDVDVDFESDESDVFPGESVTLTTISDGKVDLKIDSIAYFGEQGGQLDTLRIKESEAGAFRQGSESLKMKIPEGFTWITTSMDLHEIWGDLELGDVTVTDNGRTLVFHVLQQSRKPAYLQVKGLRIEPDESLLKLNACDINASLEGSSTLEEETIALAKYSRIAQSVSASSAQLPIVVSGREDVKIGTFTIAESIPESFLSGRAIVLTLPEKAHWTQYPVLDSISRTNGLELSPWQWADDDERSIKAVVKESSSSEPASLLWKDGEVRLDTGISPGDLKLSIGGSAISVRQEVAVARIQPPVTAQVGTVPSVQIGASDQVAADIQLVESTLESVMKEDGKDEIRLYLPSGVEFMAIPAVAVTEGNLPIDTSSVMTGYDQEMGCSFLSFRVKGESLQPSKIQISNIRLRISRSVPEGEIKVRVKGSALDETADFDSDTVAEVAIAKAVLANQAAGNSGSPQSAPVQAVFTVGANHFSCNGTDVSMDSAPYIEDERLFIPVRDMARALGLRDQDLVWDAATGQITFFSAQGMIQFKVGSVEWYRNGIRAGVMDAAPRIVPPGRVTLPVRAIAEIFGATVDWNAVASQATVRRVG</sequence>
<dbReference type="Pfam" id="PF07833">
    <property type="entry name" value="Cu_amine_oxidN1"/>
    <property type="match status" value="1"/>
</dbReference>
<dbReference type="SUPFAM" id="SSF55383">
    <property type="entry name" value="Copper amine oxidase, domain N"/>
    <property type="match status" value="2"/>
</dbReference>
<keyword evidence="1" id="KW-0732">Signal</keyword>
<accession>A0A6I3SN03</accession>
<dbReference type="AlphaFoldDB" id="A0A6I3SN03"/>
<dbReference type="Gene3D" id="3.30.457.10">
    <property type="entry name" value="Copper amine oxidase-like, N-terminal domain"/>
    <property type="match status" value="2"/>
</dbReference>
<dbReference type="RefSeq" id="WP_155476999.1">
    <property type="nucleotide sequence ID" value="NZ_WNKU01000016.1"/>
</dbReference>
<feature type="signal peptide" evidence="1">
    <location>
        <begin position="1"/>
        <end position="25"/>
    </location>
</feature>
<feature type="chain" id="PRO_5026151531" description="Copper amine oxidase-like N-terminal domain-containing protein" evidence="1">
    <location>
        <begin position="26"/>
        <end position="728"/>
    </location>
</feature>